<evidence type="ECO:0000256" key="11">
    <source>
        <dbReference type="PROSITE-ProRule" id="PRU00043"/>
    </source>
</evidence>
<dbReference type="EMBL" id="CAXKWB010041529">
    <property type="protein sequence ID" value="CAL4156542.1"/>
    <property type="molecule type" value="Genomic_DNA"/>
</dbReference>
<feature type="non-terminal residue" evidence="13">
    <location>
        <position position="928"/>
    </location>
</feature>
<dbReference type="PRINTS" id="PR00205">
    <property type="entry name" value="CADHERIN"/>
</dbReference>
<evidence type="ECO:0000259" key="12">
    <source>
        <dbReference type="PROSITE" id="PS50268"/>
    </source>
</evidence>
<dbReference type="FunFam" id="2.60.40.60:FF:000020">
    <property type="entry name" value="Dachsous cadherin-related 1b"/>
    <property type="match status" value="1"/>
</dbReference>
<dbReference type="Pfam" id="PF00028">
    <property type="entry name" value="Cadherin"/>
    <property type="match status" value="6"/>
</dbReference>
<dbReference type="GO" id="GO:0048513">
    <property type="term" value="P:animal organ development"/>
    <property type="evidence" value="ECO:0007669"/>
    <property type="project" value="UniProtKB-ARBA"/>
</dbReference>
<keyword evidence="14" id="KW-1185">Reference proteome</keyword>
<dbReference type="SMART" id="SM00112">
    <property type="entry name" value="CA"/>
    <property type="match status" value="7"/>
</dbReference>
<feature type="domain" description="Cadherin" evidence="12">
    <location>
        <begin position="874"/>
        <end position="928"/>
    </location>
</feature>
<name>A0AAV2S5X7_MEGNR</name>
<sequence length="928" mass="102167">MPLHSTIGIVKAEDPDEGLNGDVYYKFKESIRVFAVHPTSGVISLTRPLRFLEKSYYELTIEAKDRGVKQSGSWPVTTQLYINVTEENIYDPQIKVTKLQEAAPRAHLAVVAIINVLDSDRGPSGEVRSLEVVEGDPDRVFRILPTSAINEFNLAALDTIDWKDYSYGFNLTLKATDGGSRQRFSYRVIQIPAPRKSNEENDVFSEEYIEVSIDEMAPVGTQLVRVGSFLPGAQITTQFSILSGNKRGQFQMNPSSGVLTLAKPLDFESLVQYSLTVVAGTVSMRPHQQATAKISIKVLDANDNAPIIVAPQGTVKIDEHQPAGTWVTKVRAQDYDTEENGYVAYSLANSDEVPFTVDHVTGEVRTTKSLDYETEKRIWHLLVRASDWGSPFRRQTEKVIRVELQDVNDNRPQFERTDCSGHVDRSAPLGSEIVTLSAVDFDQGNIISYRIVGGNSDRCFSIDTTSGVLTLTCDLSDLRSSERYINITATDGQHFADTLNVRLQLVYQRKSNVFASIDCKDMGVTNRLAQQLAKANEANRKDDSQSNVPASQLLNAHRPELKLPEEVSILENREPGTVVLNVTAIDPDSGYEGLLSYAISDGNQDAVFIIKPNSGVLKVAGILDREGMSRYVMNITVYDAGSPRFATSRRLIVNILDENDNAPQFDKAAYSFFLPESVANGTSVYELVAHDPDEGVNGVVTYILATDTTDFTLDAVTGRLSVSRPLDHETQSTYDLRVVAHDGGGRSSYAYVTIQVANVNDCPPVFPVDHSNTAIRVPEDLPVGALIALVPAHDPDSPKLHYNLHSSADYQGMFSLDPETAALRLAAPLDYEERPAYNISIWATDDGSPPLKSHSHVIIQVVDVNENVYSPAFEQDVLEVGISEAAEPHTLVTTVSALDADKLALDSTVTYRLIGEEAHGVFYIDQKG</sequence>
<proteinExistence type="predicted"/>
<dbReference type="GO" id="GO:0007163">
    <property type="term" value="P:establishment or maintenance of cell polarity"/>
    <property type="evidence" value="ECO:0007669"/>
    <property type="project" value="UniProtKB-ARBA"/>
</dbReference>
<evidence type="ECO:0000256" key="3">
    <source>
        <dbReference type="ARBA" id="ARBA00022692"/>
    </source>
</evidence>
<dbReference type="GO" id="GO:0048589">
    <property type="term" value="P:developmental growth"/>
    <property type="evidence" value="ECO:0007669"/>
    <property type="project" value="UniProtKB-ARBA"/>
</dbReference>
<protein>
    <recommendedName>
        <fullName evidence="12">Cadherin domain-containing protein</fullName>
    </recommendedName>
</protein>
<dbReference type="GO" id="GO:0005886">
    <property type="term" value="C:plasma membrane"/>
    <property type="evidence" value="ECO:0007669"/>
    <property type="project" value="UniProtKB-SubCell"/>
</dbReference>
<dbReference type="InterPro" id="IPR020894">
    <property type="entry name" value="Cadherin_CS"/>
</dbReference>
<feature type="domain" description="Cadherin" evidence="12">
    <location>
        <begin position="205"/>
        <end position="308"/>
    </location>
</feature>
<comment type="subcellular location">
    <subcellularLocation>
        <location evidence="1">Membrane</location>
        <topology evidence="1">Single-pass membrane protein</topology>
    </subcellularLocation>
</comment>
<keyword evidence="3" id="KW-0812">Transmembrane</keyword>
<evidence type="ECO:0000256" key="8">
    <source>
        <dbReference type="ARBA" id="ARBA00023136"/>
    </source>
</evidence>
<dbReference type="PANTHER" id="PTHR24026:SF126">
    <property type="entry name" value="PROTOCADHERIN FAT 4"/>
    <property type="match status" value="1"/>
</dbReference>
<feature type="domain" description="Cadherin" evidence="12">
    <location>
        <begin position="423"/>
        <end position="514"/>
    </location>
</feature>
<dbReference type="FunFam" id="2.60.40.60:FF:000092">
    <property type="entry name" value="Protocadherin 8"/>
    <property type="match status" value="1"/>
</dbReference>
<dbReference type="GO" id="GO:0007156">
    <property type="term" value="P:homophilic cell adhesion via plasma membrane adhesion molecules"/>
    <property type="evidence" value="ECO:0007669"/>
    <property type="project" value="InterPro"/>
</dbReference>
<dbReference type="FunFam" id="2.60.40.60:FF:000039">
    <property type="entry name" value="FAT atypical cadherin 3"/>
    <property type="match status" value="1"/>
</dbReference>
<keyword evidence="4" id="KW-0677">Repeat</keyword>
<feature type="domain" description="Cadherin" evidence="12">
    <location>
        <begin position="561"/>
        <end position="665"/>
    </location>
</feature>
<dbReference type="Proteomes" id="UP001497623">
    <property type="component" value="Unassembled WGS sequence"/>
</dbReference>
<evidence type="ECO:0000256" key="5">
    <source>
        <dbReference type="ARBA" id="ARBA00022837"/>
    </source>
</evidence>
<comment type="caution">
    <text evidence="13">The sequence shown here is derived from an EMBL/GenBank/DDBJ whole genome shotgun (WGS) entry which is preliminary data.</text>
</comment>
<dbReference type="SUPFAM" id="SSF49313">
    <property type="entry name" value="Cadherin-like"/>
    <property type="match status" value="8"/>
</dbReference>
<dbReference type="FunFam" id="2.60.40.60:FF:000066">
    <property type="entry name" value="FAT atypical cadherin 1"/>
    <property type="match status" value="1"/>
</dbReference>
<organism evidence="13 14">
    <name type="scientific">Meganyctiphanes norvegica</name>
    <name type="common">Northern krill</name>
    <name type="synonym">Thysanopoda norvegica</name>
    <dbReference type="NCBI Taxonomy" id="48144"/>
    <lineage>
        <taxon>Eukaryota</taxon>
        <taxon>Metazoa</taxon>
        <taxon>Ecdysozoa</taxon>
        <taxon>Arthropoda</taxon>
        <taxon>Crustacea</taxon>
        <taxon>Multicrustacea</taxon>
        <taxon>Malacostraca</taxon>
        <taxon>Eumalacostraca</taxon>
        <taxon>Eucarida</taxon>
        <taxon>Euphausiacea</taxon>
        <taxon>Euphausiidae</taxon>
        <taxon>Meganyctiphanes</taxon>
    </lineage>
</organism>
<dbReference type="FunFam" id="2.60.40.60:FF:000015">
    <property type="entry name" value="FAT atypical cadherin 1"/>
    <property type="match status" value="1"/>
</dbReference>
<evidence type="ECO:0000256" key="10">
    <source>
        <dbReference type="ARBA" id="ARBA00023180"/>
    </source>
</evidence>
<dbReference type="GO" id="GO:0001736">
    <property type="term" value="P:establishment of planar polarity"/>
    <property type="evidence" value="ECO:0007669"/>
    <property type="project" value="UniProtKB-ARBA"/>
</dbReference>
<evidence type="ECO:0000256" key="1">
    <source>
        <dbReference type="ARBA" id="ARBA00004167"/>
    </source>
</evidence>
<evidence type="ECO:0000256" key="7">
    <source>
        <dbReference type="ARBA" id="ARBA00022989"/>
    </source>
</evidence>
<reference evidence="13 14" key="1">
    <citation type="submission" date="2024-05" db="EMBL/GenBank/DDBJ databases">
        <authorList>
            <person name="Wallberg A."/>
        </authorList>
    </citation>
    <scope>NUCLEOTIDE SEQUENCE [LARGE SCALE GENOMIC DNA]</scope>
</reference>
<dbReference type="CDD" id="cd11304">
    <property type="entry name" value="Cadherin_repeat"/>
    <property type="match status" value="8"/>
</dbReference>
<dbReference type="PANTHER" id="PTHR24026">
    <property type="entry name" value="FAT ATYPICAL CADHERIN-RELATED"/>
    <property type="match status" value="1"/>
</dbReference>
<dbReference type="InterPro" id="IPR002126">
    <property type="entry name" value="Cadherin-like_dom"/>
</dbReference>
<evidence type="ECO:0000313" key="14">
    <source>
        <dbReference type="Proteomes" id="UP001497623"/>
    </source>
</evidence>
<feature type="domain" description="Cadherin" evidence="12">
    <location>
        <begin position="769"/>
        <end position="873"/>
    </location>
</feature>
<keyword evidence="5 11" id="KW-0106">Calcium</keyword>
<keyword evidence="9" id="KW-1015">Disulfide bond</keyword>
<evidence type="ECO:0000313" key="13">
    <source>
        <dbReference type="EMBL" id="CAL4156542.1"/>
    </source>
</evidence>
<keyword evidence="10" id="KW-0325">Glycoprotein</keyword>
<dbReference type="PROSITE" id="PS50268">
    <property type="entry name" value="CADHERIN_2"/>
    <property type="match status" value="8"/>
</dbReference>
<dbReference type="PROSITE" id="PS00232">
    <property type="entry name" value="CADHERIN_1"/>
    <property type="match status" value="3"/>
</dbReference>
<gene>
    <name evidence="13" type="ORF">MNOR_LOCUS31735</name>
</gene>
<dbReference type="Gene3D" id="2.60.40.60">
    <property type="entry name" value="Cadherins"/>
    <property type="match status" value="8"/>
</dbReference>
<keyword evidence="6" id="KW-0130">Cell adhesion</keyword>
<evidence type="ECO:0000256" key="6">
    <source>
        <dbReference type="ARBA" id="ARBA00022889"/>
    </source>
</evidence>
<keyword evidence="2" id="KW-0245">EGF-like domain</keyword>
<feature type="domain" description="Cadherin" evidence="12">
    <location>
        <begin position="666"/>
        <end position="766"/>
    </location>
</feature>
<evidence type="ECO:0000256" key="9">
    <source>
        <dbReference type="ARBA" id="ARBA00023157"/>
    </source>
</evidence>
<dbReference type="GO" id="GO:0005509">
    <property type="term" value="F:calcium ion binding"/>
    <property type="evidence" value="ECO:0007669"/>
    <property type="project" value="UniProtKB-UniRule"/>
</dbReference>
<dbReference type="AlphaFoldDB" id="A0AAV2S5X7"/>
<evidence type="ECO:0000256" key="4">
    <source>
        <dbReference type="ARBA" id="ARBA00022737"/>
    </source>
</evidence>
<accession>A0AAV2S5X7</accession>
<dbReference type="InterPro" id="IPR015919">
    <property type="entry name" value="Cadherin-like_sf"/>
</dbReference>
<keyword evidence="7" id="KW-1133">Transmembrane helix</keyword>
<keyword evidence="8" id="KW-0472">Membrane</keyword>
<feature type="domain" description="Cadherin" evidence="12">
    <location>
        <begin position="309"/>
        <end position="414"/>
    </location>
</feature>
<evidence type="ECO:0000256" key="2">
    <source>
        <dbReference type="ARBA" id="ARBA00022536"/>
    </source>
</evidence>
<feature type="domain" description="Cadherin" evidence="12">
    <location>
        <begin position="5"/>
        <end position="94"/>
    </location>
</feature>